<gene>
    <name evidence="2" type="ORF">BAY60_28225</name>
</gene>
<dbReference type="EMBL" id="MASW01000006">
    <property type="protein sequence ID" value="PXY21329.1"/>
    <property type="molecule type" value="Genomic_DNA"/>
</dbReference>
<protein>
    <submittedName>
        <fullName evidence="2">Haloacid dehalogenase</fullName>
    </submittedName>
</protein>
<dbReference type="AlphaFoldDB" id="A0A2V4ANW3"/>
<dbReference type="InterPro" id="IPR051540">
    <property type="entry name" value="S-2-haloacid_dehalogenase"/>
</dbReference>
<keyword evidence="3" id="KW-1185">Reference proteome</keyword>
<organism evidence="2 3">
    <name type="scientific">Prauserella muralis</name>
    <dbReference type="NCBI Taxonomy" id="588067"/>
    <lineage>
        <taxon>Bacteria</taxon>
        <taxon>Bacillati</taxon>
        <taxon>Actinomycetota</taxon>
        <taxon>Actinomycetes</taxon>
        <taxon>Pseudonocardiales</taxon>
        <taxon>Pseudonocardiaceae</taxon>
        <taxon>Prauserella</taxon>
    </lineage>
</organism>
<dbReference type="InterPro" id="IPR023214">
    <property type="entry name" value="HAD_sf"/>
</dbReference>
<evidence type="ECO:0000313" key="2">
    <source>
        <dbReference type="EMBL" id="PXY21329.1"/>
    </source>
</evidence>
<name>A0A2V4ANW3_9PSEU</name>
<dbReference type="PANTHER" id="PTHR43316:SF3">
    <property type="entry name" value="HALOACID DEHALOGENASE, TYPE II (AFU_ORTHOLOGUE AFUA_2G07750)-RELATED"/>
    <property type="match status" value="1"/>
</dbReference>
<dbReference type="Proteomes" id="UP000249915">
    <property type="component" value="Unassembled WGS sequence"/>
</dbReference>
<comment type="caution">
    <text evidence="2">The sequence shown here is derived from an EMBL/GenBank/DDBJ whole genome shotgun (WGS) entry which is preliminary data.</text>
</comment>
<reference evidence="2 3" key="1">
    <citation type="submission" date="2016-07" db="EMBL/GenBank/DDBJ databases">
        <title>Draft genome sequence of Prauserella muralis DSM 45305, isolated from a mould-covered wall in an indoor environment.</title>
        <authorList>
            <person name="Ruckert C."/>
            <person name="Albersmeier A."/>
            <person name="Jiang C.-L."/>
            <person name="Jiang Y."/>
            <person name="Kalinowski J."/>
            <person name="Schneider O."/>
            <person name="Winkler A."/>
            <person name="Zotchev S.B."/>
        </authorList>
    </citation>
    <scope>NUCLEOTIDE SEQUENCE [LARGE SCALE GENOMIC DNA]</scope>
    <source>
        <strain evidence="2 3">DSM 45305</strain>
    </source>
</reference>
<dbReference type="InterPro" id="IPR006439">
    <property type="entry name" value="HAD-SF_hydro_IA"/>
</dbReference>
<dbReference type="OrthoDB" id="3774052at2"/>
<evidence type="ECO:0000313" key="3">
    <source>
        <dbReference type="Proteomes" id="UP000249915"/>
    </source>
</evidence>
<dbReference type="Pfam" id="PF00702">
    <property type="entry name" value="Hydrolase"/>
    <property type="match status" value="1"/>
</dbReference>
<dbReference type="InterPro" id="IPR036412">
    <property type="entry name" value="HAD-like_sf"/>
</dbReference>
<dbReference type="CDD" id="cd02588">
    <property type="entry name" value="HAD_L2-DEX"/>
    <property type="match status" value="1"/>
</dbReference>
<sequence>MTFTDPTPELLTFDTYGTLIDWDTALRNYVADLVAAKEIPVSPADFYETWYYQHALPMLAGPFKLYRQLLKDSLQDALRSHSAEVAPDDGDDFGDAMAEADPFPDTLEFLHRVAPHFRLGTISNSQDDIISHAVKRMDNVFELVITAETTHAYKPAPALFELILARAGVAARNTVHIAQSQYVDLPRSVPMGMRTIWVNRNAQTLNPGVPEPHAVVPDLRGVPQLLGVAG</sequence>
<keyword evidence="1" id="KW-0378">Hydrolase</keyword>
<dbReference type="GO" id="GO:0019120">
    <property type="term" value="F:hydrolase activity, acting on acid halide bonds, in C-halide compounds"/>
    <property type="evidence" value="ECO:0007669"/>
    <property type="project" value="InterPro"/>
</dbReference>
<evidence type="ECO:0000256" key="1">
    <source>
        <dbReference type="ARBA" id="ARBA00022801"/>
    </source>
</evidence>
<accession>A0A2V4ANW3</accession>
<dbReference type="SFLD" id="SFLDG01129">
    <property type="entry name" value="C1.5:_HAD__Beta-PGM__Phosphata"/>
    <property type="match status" value="1"/>
</dbReference>
<dbReference type="NCBIfam" id="TIGR01549">
    <property type="entry name" value="HAD-SF-IA-v1"/>
    <property type="match status" value="1"/>
</dbReference>
<dbReference type="Gene3D" id="1.10.150.750">
    <property type="match status" value="1"/>
</dbReference>
<proteinExistence type="predicted"/>
<dbReference type="PANTHER" id="PTHR43316">
    <property type="entry name" value="HYDROLASE, HALOACID DELAHOGENASE-RELATED"/>
    <property type="match status" value="1"/>
</dbReference>
<dbReference type="RefSeq" id="WP_112284570.1">
    <property type="nucleotide sequence ID" value="NZ_MASW01000006.1"/>
</dbReference>
<dbReference type="SUPFAM" id="SSF56784">
    <property type="entry name" value="HAD-like"/>
    <property type="match status" value="1"/>
</dbReference>
<dbReference type="Gene3D" id="3.40.50.1000">
    <property type="entry name" value="HAD superfamily/HAD-like"/>
    <property type="match status" value="1"/>
</dbReference>
<dbReference type="SFLD" id="SFLDS00003">
    <property type="entry name" value="Haloacid_Dehalogenase"/>
    <property type="match status" value="1"/>
</dbReference>
<dbReference type="PRINTS" id="PR00413">
    <property type="entry name" value="HADHALOGNASE"/>
</dbReference>
<dbReference type="InterPro" id="IPR006328">
    <property type="entry name" value="2-HAD"/>
</dbReference>